<dbReference type="SUPFAM" id="SSF82199">
    <property type="entry name" value="SET domain"/>
    <property type="match status" value="1"/>
</dbReference>
<proteinExistence type="predicted"/>
<organism evidence="2 3">
    <name type="scientific">Giardia intestinalis</name>
    <name type="common">Giardia lamblia</name>
    <dbReference type="NCBI Taxonomy" id="5741"/>
    <lineage>
        <taxon>Eukaryota</taxon>
        <taxon>Metamonada</taxon>
        <taxon>Diplomonadida</taxon>
        <taxon>Hexamitidae</taxon>
        <taxon>Giardiinae</taxon>
        <taxon>Giardia</taxon>
    </lineage>
</organism>
<sequence>MCRSQSCFSACIGRAQMVRNTTHELYGVRISGEVYSLLRDLRDNCPRNLGSVDIDVAISLITCKRRDFITSYDQLNEIVVLLSKVCGDSRRFVATKIMNYYATNFPSKVESIQSYIAYMPTDNLDGKQQSTDDQATDKTQPPSTSLITGIIKEDDDESDDLDSEATLKEPGTMSAGTGKRSRLSKMAKGNKANRVQANDISSLKLSTLLSTLVGKPIKRAQLEARKEYTRQIDESRACYGRPIKYDLEIQELAIQVMESELLTTFSYLQKPIVAHSSSERRHFFIPGNTFPFCSTSLPMVYPPLGTIMAAPADFLCRPRLPGRRITRETTKRIPPNEVSSYIYDSHLLDYTRHNDTDDPSDLRVELRPAWAQTIDFSKAAYDLPGEVMWQYPMYKLLTQKPVPEHHSLIDLTGCYVTADALFDSLTTELIELARNVVKCARKRRRLAYRQRSARRKRPISLPSIFNESLSKDSFSPTNDTAGAADALGSHSDLPLSPVTVDDLSETNTDEETDDSDSDSQSLGIVILNLLERLQKIIFFPPFRVCVDQRHLGNVSRYVRFVESPFDATCYVKAVGVSGSTRLQLHAAKDLPANAELTLHAGSFSWIKCTSELMRYLYTLEEYILFTDQLALRRPWQSLLHCSSSNDNTESTPTIMDSAMLVTLAEMRLRESAASLLSLKQIDLDFMTWLSDQLYDVSYAEESSLGDFRQLHISLASVLDPANAAINTTNNRCTVLVNPKNFFTHSTHAHSCSLNIVTADTNFSMNGYYLYHFFLTHKLLADRDSLDTLQSSLLLTNDQQRSLLTTLLGAQLTAIYTDLDGGTSPVAKSFQTIGFVLAPPEADNLTESALPLTIKVLKHEARCISVDSCLNSKSSTWHSSVCVFVVRADGTIDTVEYIFAEKLQNYLSLLQKKNPTYNCYEVPLDHYIMGIIKGYIETAAVGPSVVMKTFPTYYSAWTPFVPVSEVQSLTFDPLLTRIFFTIAKCYKNYKILPDLAAALNVPLSVPYSSSSAVPATSTVDKVLLQGAPPHSFIPTALDEQIDALLLRLIHHNTYFNLISYGMGISKHKYVDMIKELVSSPLHFSLADTWSHPLELFDIAALPNTLQFLSNYVLRSRNEDVQFLQSTLLDLKGCNKEYNYKSHILVQEASIFSDTVLHMLATDILALLHSMPPLSGKNKQTKAKRSLIQKEALWPGSKEYAPPGYNGLYARATPQTTYSYLTPSDYLKKYGDDVVDVSFTPKAVLVDKHFSSPVMQRIFADARATFQNKVKA</sequence>
<evidence type="ECO:0000313" key="2">
    <source>
        <dbReference type="EMBL" id="ESU39851.1"/>
    </source>
</evidence>
<dbReference type="VEuPathDB" id="GiardiaDB:GL50803_0013790"/>
<gene>
    <name evidence="2" type="ORF">DHA2_13790</name>
</gene>
<dbReference type="InterPro" id="IPR046341">
    <property type="entry name" value="SET_dom_sf"/>
</dbReference>
<dbReference type="EMBL" id="AHGT01000001">
    <property type="protein sequence ID" value="ESU39851.1"/>
    <property type="molecule type" value="Genomic_DNA"/>
</dbReference>
<dbReference type="Proteomes" id="UP000018320">
    <property type="component" value="Unassembled WGS sequence"/>
</dbReference>
<dbReference type="AlphaFoldDB" id="V6TM99"/>
<feature type="compositionally biased region" description="Acidic residues" evidence="1">
    <location>
        <begin position="502"/>
        <end position="517"/>
    </location>
</feature>
<evidence type="ECO:0000313" key="3">
    <source>
        <dbReference type="Proteomes" id="UP000018320"/>
    </source>
</evidence>
<reference evidence="3" key="1">
    <citation type="submission" date="2012-02" db="EMBL/GenBank/DDBJ databases">
        <title>Genome sequencing of Giardia lamblia Genotypes A2 and B isolates (DH and GS) and comparative analysis with the genomes of Genotypes A1 and E (WB and Pig).</title>
        <authorList>
            <person name="Adam R."/>
            <person name="Dahlstrom E."/>
            <person name="Martens C."/>
            <person name="Bruno D."/>
            <person name="Barbian K."/>
            <person name="Porcella S.F."/>
            <person name="Nash T."/>
        </authorList>
    </citation>
    <scope>NUCLEOTIDE SEQUENCE</scope>
    <source>
        <strain evidence="3">DH</strain>
    </source>
</reference>
<feature type="compositionally biased region" description="Acidic residues" evidence="1">
    <location>
        <begin position="153"/>
        <end position="163"/>
    </location>
</feature>
<keyword evidence="2" id="KW-0808">Transferase</keyword>
<feature type="region of interest" description="Disordered" evidence="1">
    <location>
        <begin position="480"/>
        <end position="519"/>
    </location>
</feature>
<dbReference type="GO" id="GO:0016740">
    <property type="term" value="F:transferase activity"/>
    <property type="evidence" value="ECO:0007669"/>
    <property type="project" value="UniProtKB-KW"/>
</dbReference>
<feature type="compositionally biased region" description="Polar residues" evidence="1">
    <location>
        <begin position="126"/>
        <end position="147"/>
    </location>
</feature>
<reference evidence="2 3" key="2">
    <citation type="journal article" date="2013" name="Genome Biol. Evol.">
        <title>Genome sequencing of Giardia lamblia genotypes A2 and B isolates (DH and GS) and comparative analysis with the genomes of genotypes A1 and E (WB and Pig).</title>
        <authorList>
            <person name="Adam R.D."/>
            <person name="Dahlstrom E.W."/>
            <person name="Martens C.A."/>
            <person name="Bruno D.P."/>
            <person name="Barbian K.D."/>
            <person name="Ricklefs S.M."/>
            <person name="Hernandez M.M."/>
            <person name="Narla N.P."/>
            <person name="Patel R.B."/>
            <person name="Porcella S.F."/>
            <person name="Nash T.E."/>
        </authorList>
    </citation>
    <scope>NUCLEOTIDE SEQUENCE [LARGE SCALE GENOMIC DNA]</scope>
    <source>
        <strain evidence="2 3">DH</strain>
    </source>
</reference>
<comment type="caution">
    <text evidence="2">The sequence shown here is derived from an EMBL/GenBank/DDBJ whole genome shotgun (WGS) entry which is preliminary data.</text>
</comment>
<dbReference type="VEuPathDB" id="GiardiaDB:DHA2_13790"/>
<name>V6TM99_GIAIN</name>
<evidence type="ECO:0000256" key="1">
    <source>
        <dbReference type="SAM" id="MobiDB-lite"/>
    </source>
</evidence>
<accession>V6TM99</accession>
<dbReference type="VEuPathDB" id="GiardiaDB:GL50581_1630"/>
<protein>
    <submittedName>
        <fullName evidence="2">Putative methyl transferase</fullName>
    </submittedName>
</protein>
<dbReference type="VEuPathDB" id="GiardiaDB:QR46_4525"/>
<feature type="region of interest" description="Disordered" evidence="1">
    <location>
        <begin position="123"/>
        <end position="191"/>
    </location>
</feature>